<keyword evidence="2" id="KW-1185">Reference proteome</keyword>
<sequence length="231" mass="26443">MMKRTKLRYIIVVNALVCILSTACRKEYPQFDSGFASVRFVYNQAREDSTVYSFALHPNIGEGVVEIPLRIIGLPQSVSREVGIEIDREKSTAATENFFIEKCEIAQDMLMGTLRVIVRKTKDLDNKPSIISLRLCENHFFSAAPINESHFRIILTNSLVRPADWPKEFGIYSSVKHKFVIQITQKGTDYKEWNAQELIYYIGLLNKALYEYNKNHPGEPLTDENGLAVTF</sequence>
<accession>U2L8E1</accession>
<evidence type="ECO:0000313" key="2">
    <source>
        <dbReference type="Proteomes" id="UP000016600"/>
    </source>
</evidence>
<dbReference type="Pfam" id="PF16132">
    <property type="entry name" value="DUF4843"/>
    <property type="match status" value="1"/>
</dbReference>
<keyword evidence="1" id="KW-0449">Lipoprotein</keyword>
<dbReference type="Proteomes" id="UP000016600">
    <property type="component" value="Unassembled WGS sequence"/>
</dbReference>
<organism evidence="1 2">
    <name type="scientific">Hoylesella pleuritidis F0068</name>
    <dbReference type="NCBI Taxonomy" id="1081904"/>
    <lineage>
        <taxon>Bacteria</taxon>
        <taxon>Pseudomonadati</taxon>
        <taxon>Bacteroidota</taxon>
        <taxon>Bacteroidia</taxon>
        <taxon>Bacteroidales</taxon>
        <taxon>Prevotellaceae</taxon>
        <taxon>Hoylesella</taxon>
    </lineage>
</organism>
<dbReference type="PATRIC" id="fig|1081904.3.peg.1539"/>
<gene>
    <name evidence="1" type="ORF">HMPREF1218_0503</name>
</gene>
<reference evidence="1 2" key="1">
    <citation type="submission" date="2013-08" db="EMBL/GenBank/DDBJ databases">
        <authorList>
            <person name="Durkin A.S."/>
            <person name="Haft D.R."/>
            <person name="McCorrison J."/>
            <person name="Torralba M."/>
            <person name="Gillis M."/>
            <person name="Haft D.H."/>
            <person name="Methe B."/>
            <person name="Sutton G."/>
            <person name="Nelson K.E."/>
        </authorList>
    </citation>
    <scope>NUCLEOTIDE SEQUENCE [LARGE SCALE GENOMIC DNA]</scope>
    <source>
        <strain evidence="1 2">F0068</strain>
    </source>
</reference>
<evidence type="ECO:0000313" key="1">
    <source>
        <dbReference type="EMBL" id="ERK00591.1"/>
    </source>
</evidence>
<dbReference type="EMBL" id="AWET01000036">
    <property type="protein sequence ID" value="ERK00591.1"/>
    <property type="molecule type" value="Genomic_DNA"/>
</dbReference>
<comment type="caution">
    <text evidence="1">The sequence shown here is derived from an EMBL/GenBank/DDBJ whole genome shotgun (WGS) entry which is preliminary data.</text>
</comment>
<dbReference type="AlphaFoldDB" id="U2L8E1"/>
<protein>
    <submittedName>
        <fullName evidence="1">Putative lipoprotein</fullName>
    </submittedName>
</protein>
<name>U2L8E1_9BACT</name>
<dbReference type="RefSeq" id="WP_021584149.1">
    <property type="nucleotide sequence ID" value="NZ_AWET01000036.1"/>
</dbReference>
<dbReference type="InterPro" id="IPR032299">
    <property type="entry name" value="DUF4843"/>
</dbReference>
<dbReference type="PROSITE" id="PS51257">
    <property type="entry name" value="PROKAR_LIPOPROTEIN"/>
    <property type="match status" value="1"/>
</dbReference>
<proteinExistence type="predicted"/>